<dbReference type="AlphaFoldDB" id="A0A378TJ17"/>
<dbReference type="Proteomes" id="UP000254978">
    <property type="component" value="Unassembled WGS sequence"/>
</dbReference>
<keyword evidence="2" id="KW-1185">Reference proteome</keyword>
<gene>
    <name evidence="1" type="ORF">NCTC10821_04346</name>
</gene>
<sequence>MMNRQDARARAEEAFRLRAAGRTWAEISRALGYRGRQSAQDAVRRLLDRTPPETPGQARARADESLRITQSVLFGRLAAATQSGDDETLTKLAKEIRATVAERSKLAGAYAPQRTEVDVTVSGDPTAIIANAERELLALIAERQQSLPAAPILEAEVIE</sequence>
<proteinExistence type="predicted"/>
<evidence type="ECO:0000313" key="1">
    <source>
        <dbReference type="EMBL" id="STZ60802.1"/>
    </source>
</evidence>
<evidence type="ECO:0000313" key="2">
    <source>
        <dbReference type="Proteomes" id="UP000254978"/>
    </source>
</evidence>
<reference evidence="1 2" key="1">
    <citation type="submission" date="2018-06" db="EMBL/GenBank/DDBJ databases">
        <authorList>
            <consortium name="Pathogen Informatics"/>
            <person name="Doyle S."/>
        </authorList>
    </citation>
    <scope>NUCLEOTIDE SEQUENCE [LARGE SCALE GENOMIC DNA]</scope>
    <source>
        <strain evidence="1 2">NCTC10821</strain>
    </source>
</reference>
<accession>A0A378TJ17</accession>
<organism evidence="1 2">
    <name type="scientific">Mycolicibacterium tokaiense</name>
    <dbReference type="NCBI Taxonomy" id="39695"/>
    <lineage>
        <taxon>Bacteria</taxon>
        <taxon>Bacillati</taxon>
        <taxon>Actinomycetota</taxon>
        <taxon>Actinomycetes</taxon>
        <taxon>Mycobacteriales</taxon>
        <taxon>Mycobacteriaceae</taxon>
        <taxon>Mycolicibacterium</taxon>
    </lineage>
</organism>
<dbReference type="EMBL" id="UGQT01000001">
    <property type="protein sequence ID" value="STZ60802.1"/>
    <property type="molecule type" value="Genomic_DNA"/>
</dbReference>
<protein>
    <submittedName>
        <fullName evidence="1">Uncharacterized protein</fullName>
    </submittedName>
</protein>
<name>A0A378TJ17_9MYCO</name>